<dbReference type="PROSITE" id="PS50294">
    <property type="entry name" value="WD_REPEATS_REGION"/>
    <property type="match status" value="2"/>
</dbReference>
<dbReference type="SUPFAM" id="SSF50978">
    <property type="entry name" value="WD40 repeat-like"/>
    <property type="match status" value="1"/>
</dbReference>
<keyword evidence="2" id="KW-0677">Repeat</keyword>
<feature type="repeat" description="WD" evidence="3">
    <location>
        <begin position="314"/>
        <end position="355"/>
    </location>
</feature>
<keyword evidence="5" id="KW-1185">Reference proteome</keyword>
<evidence type="ECO:0000256" key="3">
    <source>
        <dbReference type="PROSITE-ProRule" id="PRU00221"/>
    </source>
</evidence>
<feature type="repeat" description="WD" evidence="3">
    <location>
        <begin position="230"/>
        <end position="271"/>
    </location>
</feature>
<reference evidence="4" key="1">
    <citation type="submission" date="2023-03" db="EMBL/GenBank/DDBJ databases">
        <title>Massive genome expansion in bonnet fungi (Mycena s.s.) driven by repeated elements and novel gene families across ecological guilds.</title>
        <authorList>
            <consortium name="Lawrence Berkeley National Laboratory"/>
            <person name="Harder C.B."/>
            <person name="Miyauchi S."/>
            <person name="Viragh M."/>
            <person name="Kuo A."/>
            <person name="Thoen E."/>
            <person name="Andreopoulos B."/>
            <person name="Lu D."/>
            <person name="Skrede I."/>
            <person name="Drula E."/>
            <person name="Henrissat B."/>
            <person name="Morin E."/>
            <person name="Kohler A."/>
            <person name="Barry K."/>
            <person name="LaButti K."/>
            <person name="Morin E."/>
            <person name="Salamov A."/>
            <person name="Lipzen A."/>
            <person name="Mereny Z."/>
            <person name="Hegedus B."/>
            <person name="Baldrian P."/>
            <person name="Stursova M."/>
            <person name="Weitz H."/>
            <person name="Taylor A."/>
            <person name="Grigoriev I.V."/>
            <person name="Nagy L.G."/>
            <person name="Martin F."/>
            <person name="Kauserud H."/>
        </authorList>
    </citation>
    <scope>NUCLEOTIDE SEQUENCE</scope>
    <source>
        <strain evidence="4">CBHHK002</strain>
    </source>
</reference>
<dbReference type="EMBL" id="JARIHO010000044">
    <property type="protein sequence ID" value="KAJ7325502.1"/>
    <property type="molecule type" value="Genomic_DNA"/>
</dbReference>
<feature type="repeat" description="WD" evidence="3">
    <location>
        <begin position="283"/>
        <end position="313"/>
    </location>
</feature>
<dbReference type="CDD" id="cd00200">
    <property type="entry name" value="WD40"/>
    <property type="match status" value="1"/>
</dbReference>
<evidence type="ECO:0000256" key="2">
    <source>
        <dbReference type="ARBA" id="ARBA00022737"/>
    </source>
</evidence>
<gene>
    <name evidence="4" type="ORF">DFH08DRAFT_886758</name>
</gene>
<dbReference type="PANTHER" id="PTHR19848">
    <property type="entry name" value="WD40 REPEAT PROTEIN"/>
    <property type="match status" value="1"/>
</dbReference>
<dbReference type="Pfam" id="PF00400">
    <property type="entry name" value="WD40"/>
    <property type="match status" value="4"/>
</dbReference>
<dbReference type="SMART" id="SM00320">
    <property type="entry name" value="WD40"/>
    <property type="match status" value="4"/>
</dbReference>
<dbReference type="Gene3D" id="2.130.10.10">
    <property type="entry name" value="YVTN repeat-like/Quinoprotein amine dehydrogenase"/>
    <property type="match status" value="2"/>
</dbReference>
<dbReference type="InterPro" id="IPR015943">
    <property type="entry name" value="WD40/YVTN_repeat-like_dom_sf"/>
</dbReference>
<dbReference type="Proteomes" id="UP001218218">
    <property type="component" value="Unassembled WGS sequence"/>
</dbReference>
<dbReference type="PANTHER" id="PTHR19848:SF8">
    <property type="entry name" value="F-BOX AND WD REPEAT DOMAIN CONTAINING 7"/>
    <property type="match status" value="1"/>
</dbReference>
<name>A0AAD7EHC9_9AGAR</name>
<dbReference type="InterPro" id="IPR036322">
    <property type="entry name" value="WD40_repeat_dom_sf"/>
</dbReference>
<comment type="caution">
    <text evidence="4">The sequence shown here is derived from an EMBL/GenBank/DDBJ whole genome shotgun (WGS) entry which is preliminary data.</text>
</comment>
<evidence type="ECO:0000256" key="1">
    <source>
        <dbReference type="ARBA" id="ARBA00022574"/>
    </source>
</evidence>
<protein>
    <submittedName>
        <fullName evidence="4">WD40-repeat-containing domain protein</fullName>
    </submittedName>
</protein>
<evidence type="ECO:0000313" key="4">
    <source>
        <dbReference type="EMBL" id="KAJ7325502.1"/>
    </source>
</evidence>
<dbReference type="AlphaFoldDB" id="A0AAD7EHC9"/>
<dbReference type="InterPro" id="IPR001680">
    <property type="entry name" value="WD40_rpt"/>
</dbReference>
<organism evidence="4 5">
    <name type="scientific">Mycena albidolilacea</name>
    <dbReference type="NCBI Taxonomy" id="1033008"/>
    <lineage>
        <taxon>Eukaryota</taxon>
        <taxon>Fungi</taxon>
        <taxon>Dikarya</taxon>
        <taxon>Basidiomycota</taxon>
        <taxon>Agaricomycotina</taxon>
        <taxon>Agaricomycetes</taxon>
        <taxon>Agaricomycetidae</taxon>
        <taxon>Agaricales</taxon>
        <taxon>Marasmiineae</taxon>
        <taxon>Mycenaceae</taxon>
        <taxon>Mycena</taxon>
    </lineage>
</organism>
<accession>A0AAD7EHC9</accession>
<keyword evidence="1 3" id="KW-0853">WD repeat</keyword>
<evidence type="ECO:0000313" key="5">
    <source>
        <dbReference type="Proteomes" id="UP001218218"/>
    </source>
</evidence>
<dbReference type="PROSITE" id="PS50082">
    <property type="entry name" value="WD_REPEATS_2"/>
    <property type="match status" value="3"/>
</dbReference>
<proteinExistence type="predicted"/>
<sequence length="437" mass="47449">MTSANCMSSADFFAAWKHSLSADFEQDGVPAKSDPWVTQAAKIATSDKALVLALSDDSALLAAAVGHEIHVYEIATSELLHTLRGHTGSKIERLEFQPGGRKIAAGSSRIITRQMTYMCRVWDLDALAESGAQDYLDEAVEAAVSAASSTLSQHWSPEDLEAADLQTKFAEIIAGGQVAVDLRNGLVFAGTLPGHGSRAFSHDGRSLLYISDRNHAVVLDVATLTERFRLSSHTDAIMWAEMSPDDKVIATSSWDKTTRIWSMESGELIHVLEGATNQSWVGAFSPDGALIASGSGDKIIRIWRVDTGELMHTLSGFTQWIRSLAFSPDGGHLVAGAAGGTLRVFDVASGACEQSWQVDLTDRFARSFIEIDGVRYTARGDLFFRSPEGRVFGYRASDNLKWESGKVLQYGQFATSKDGSLLVTPLQDHSVCIWKID</sequence>